<dbReference type="Pfam" id="PF05544">
    <property type="entry name" value="Pro_racemase"/>
    <property type="match status" value="1"/>
</dbReference>
<sequence length="336" mass="37474">MNLTNHIFTVDSHVMGEPLRIVTGGIPFLKGNSITEKKTFFAENFDHFRSALILEPRGHDNMFGAIFCEPVNKLADIGIFFMHSDGYLNMCGHGIIGAVTSIIELGLIKKKIDKVTEVILETPAGLIYAYANVEDGLVKNVAFRNVPSFVLYSNFKVPFPGLKDVSVDIAYGGNFFCLVSARELSIEVKRESIQKLIFFGMKLLEIINDTAYIYHPDNRCLSKVELVEIYDSYSSEKLIHKNCVVFGNNQVDRSPCGSGTSAMLALKYFNNQIKINEPFINESIIGTKFTGKVVEEVKVGNFDAIIPEIQGKSYITGNHHFIINNNDPLCRGITLN</sequence>
<dbReference type="Proteomes" id="UP001519342">
    <property type="component" value="Unassembled WGS sequence"/>
</dbReference>
<dbReference type="PIRSF" id="PIRSF029792">
    <property type="entry name" value="Pro_racemase"/>
    <property type="match status" value="1"/>
</dbReference>
<name>A0ABS4GCT0_9FIRM</name>
<dbReference type="Gene3D" id="3.10.310.10">
    <property type="entry name" value="Diaminopimelate Epimerase, Chain A, domain 1"/>
    <property type="match status" value="2"/>
</dbReference>
<reference evidence="2 3" key="1">
    <citation type="submission" date="2021-03" db="EMBL/GenBank/DDBJ databases">
        <title>Genomic Encyclopedia of Type Strains, Phase IV (KMG-IV): sequencing the most valuable type-strain genomes for metagenomic binning, comparative biology and taxonomic classification.</title>
        <authorList>
            <person name="Goeker M."/>
        </authorList>
    </citation>
    <scope>NUCLEOTIDE SEQUENCE [LARGE SCALE GENOMIC DNA]</scope>
    <source>
        <strain evidence="2 3">DSM 24004</strain>
    </source>
</reference>
<keyword evidence="3" id="KW-1185">Reference proteome</keyword>
<dbReference type="RefSeq" id="WP_209511240.1">
    <property type="nucleotide sequence ID" value="NZ_JAGGKS010000003.1"/>
</dbReference>
<organism evidence="2 3">
    <name type="scientific">Sedimentibacter acidaminivorans</name>
    <dbReference type="NCBI Taxonomy" id="913099"/>
    <lineage>
        <taxon>Bacteria</taxon>
        <taxon>Bacillati</taxon>
        <taxon>Bacillota</taxon>
        <taxon>Tissierellia</taxon>
        <taxon>Sedimentibacter</taxon>
    </lineage>
</organism>
<dbReference type="PANTHER" id="PTHR33442:SF1">
    <property type="entry name" value="TRANS-3-HYDROXY-L-PROLINE DEHYDRATASE"/>
    <property type="match status" value="1"/>
</dbReference>
<dbReference type="InterPro" id="IPR008794">
    <property type="entry name" value="Pro_racemase_fam"/>
</dbReference>
<dbReference type="SUPFAM" id="SSF54506">
    <property type="entry name" value="Diaminopimelate epimerase-like"/>
    <property type="match status" value="1"/>
</dbReference>
<comment type="similarity">
    <text evidence="1">Belongs to the proline racemase family.</text>
</comment>
<dbReference type="EMBL" id="JAGGKS010000003">
    <property type="protein sequence ID" value="MBP1925510.1"/>
    <property type="molecule type" value="Genomic_DNA"/>
</dbReference>
<gene>
    <name evidence="2" type="ORF">J2Z76_001369</name>
</gene>
<proteinExistence type="inferred from homology"/>
<evidence type="ECO:0000313" key="3">
    <source>
        <dbReference type="Proteomes" id="UP001519342"/>
    </source>
</evidence>
<dbReference type="SFLD" id="SFLDS00028">
    <property type="entry name" value="Proline_Racemase"/>
    <property type="match status" value="1"/>
</dbReference>
<evidence type="ECO:0000256" key="1">
    <source>
        <dbReference type="ARBA" id="ARBA00007529"/>
    </source>
</evidence>
<accession>A0ABS4GCT0</accession>
<protein>
    <submittedName>
        <fullName evidence="2">Proline racemase</fullName>
    </submittedName>
</protein>
<evidence type="ECO:0000313" key="2">
    <source>
        <dbReference type="EMBL" id="MBP1925510.1"/>
    </source>
</evidence>
<dbReference type="PANTHER" id="PTHR33442">
    <property type="entry name" value="TRANS-3-HYDROXY-L-PROLINE DEHYDRATASE"/>
    <property type="match status" value="1"/>
</dbReference>
<comment type="caution">
    <text evidence="2">The sequence shown here is derived from an EMBL/GenBank/DDBJ whole genome shotgun (WGS) entry which is preliminary data.</text>
</comment>